<keyword evidence="2" id="KW-1185">Reference proteome</keyword>
<dbReference type="InterPro" id="IPR001387">
    <property type="entry name" value="Cro/C1-type_HTH"/>
</dbReference>
<accession>A0ABS6WTJ2</accession>
<evidence type="ECO:0000313" key="1">
    <source>
        <dbReference type="EMBL" id="MBW3099279.1"/>
    </source>
</evidence>
<comment type="caution">
    <text evidence="1">The sequence shown here is derived from an EMBL/GenBank/DDBJ whole genome shotgun (WGS) entry which is preliminary data.</text>
</comment>
<protein>
    <submittedName>
        <fullName evidence="1">Helix-turn-helix domain-containing protein</fullName>
    </submittedName>
</protein>
<name>A0ABS6WTJ2_9HYPH</name>
<sequence>MAAVSIRSCAAQDKRDSTRSCSVDGCKSRHYALGFCGAHYKRFRKYGDPLAGGIPHGAAQRFAKNVATGEHGDECVLWPYYRNVDGVARINWRGRATNAHSIVCELAHGPKPTPQHECCHSCGNGNMGCVNPRHLYWGTRSDNVRDAIRHGTAYRFEVRTGEDSPSARYSDKQIRAIRAALKRGEKQIAISKKYGISQSHVSRIKNGART</sequence>
<organism evidence="1 2">
    <name type="scientific">Pseudohoeflea coraliihabitans</name>
    <dbReference type="NCBI Taxonomy" id="2860393"/>
    <lineage>
        <taxon>Bacteria</taxon>
        <taxon>Pseudomonadati</taxon>
        <taxon>Pseudomonadota</taxon>
        <taxon>Alphaproteobacteria</taxon>
        <taxon>Hyphomicrobiales</taxon>
        <taxon>Rhizobiaceae</taxon>
        <taxon>Pseudohoeflea</taxon>
    </lineage>
</organism>
<reference evidence="1" key="1">
    <citation type="submission" date="2021-07" db="EMBL/GenBank/DDBJ databases">
        <title>Pseudohoeflea marina sp. nov. a polyhydroxyalcanoate-producing bacterium.</title>
        <authorList>
            <person name="Zheng W."/>
            <person name="Yu S."/>
            <person name="Huang Y."/>
        </authorList>
    </citation>
    <scope>NUCLEOTIDE SEQUENCE</scope>
    <source>
        <strain evidence="1">DP4N28-3</strain>
    </source>
</reference>
<proteinExistence type="predicted"/>
<dbReference type="EMBL" id="JAHWQX010000011">
    <property type="protein sequence ID" value="MBW3099279.1"/>
    <property type="molecule type" value="Genomic_DNA"/>
</dbReference>
<dbReference type="RefSeq" id="WP_219203607.1">
    <property type="nucleotide sequence ID" value="NZ_JAHWQX010000011.1"/>
</dbReference>
<evidence type="ECO:0000313" key="2">
    <source>
        <dbReference type="Proteomes" id="UP001430804"/>
    </source>
</evidence>
<dbReference type="CDD" id="cd00093">
    <property type="entry name" value="HTH_XRE"/>
    <property type="match status" value="1"/>
</dbReference>
<dbReference type="Proteomes" id="UP001430804">
    <property type="component" value="Unassembled WGS sequence"/>
</dbReference>
<gene>
    <name evidence="1" type="ORF">KY465_18510</name>
</gene>